<evidence type="ECO:0000256" key="2">
    <source>
        <dbReference type="ARBA" id="ARBA00011233"/>
    </source>
</evidence>
<feature type="signal peptide" evidence="11">
    <location>
        <begin position="1"/>
        <end position="20"/>
    </location>
</feature>
<comment type="subunit">
    <text evidence="2">Homotrimer.</text>
</comment>
<dbReference type="CDD" id="cd00342">
    <property type="entry name" value="gram_neg_porins"/>
    <property type="match status" value="1"/>
</dbReference>
<dbReference type="EMBL" id="LDWR01000025">
    <property type="protein sequence ID" value="KML56803.1"/>
    <property type="molecule type" value="Genomic_DNA"/>
</dbReference>
<organism evidence="13 14">
    <name type="scientific">Burkholderia cepacia</name>
    <name type="common">Pseudomonas cepacia</name>
    <dbReference type="NCBI Taxonomy" id="292"/>
    <lineage>
        <taxon>Bacteria</taxon>
        <taxon>Pseudomonadati</taxon>
        <taxon>Pseudomonadota</taxon>
        <taxon>Betaproteobacteria</taxon>
        <taxon>Burkholderiales</taxon>
        <taxon>Burkholderiaceae</taxon>
        <taxon>Burkholderia</taxon>
        <taxon>Burkholderia cepacia complex</taxon>
    </lineage>
</organism>
<evidence type="ECO:0000259" key="12">
    <source>
        <dbReference type="Pfam" id="PF13609"/>
    </source>
</evidence>
<dbReference type="PRINTS" id="PR00184">
    <property type="entry name" value="NEISSPPORIN"/>
</dbReference>
<evidence type="ECO:0000256" key="5">
    <source>
        <dbReference type="ARBA" id="ARBA00022692"/>
    </source>
</evidence>
<dbReference type="GO" id="GO:0009279">
    <property type="term" value="C:cell outer membrane"/>
    <property type="evidence" value="ECO:0007669"/>
    <property type="project" value="UniProtKB-SubCell"/>
</dbReference>
<dbReference type="Proteomes" id="UP000036338">
    <property type="component" value="Unassembled WGS sequence"/>
</dbReference>
<comment type="subcellular location">
    <subcellularLocation>
        <location evidence="1">Cell outer membrane</location>
        <topology evidence="1">Multi-pass membrane protein</topology>
    </subcellularLocation>
</comment>
<keyword evidence="8" id="KW-0626">Porin</keyword>
<accession>A0A0J5WYC3</accession>
<comment type="caution">
    <text evidence="13">The sequence shown here is derived from an EMBL/GenBank/DDBJ whole genome shotgun (WGS) entry which is preliminary data.</text>
</comment>
<protein>
    <submittedName>
        <fullName evidence="13">Porin</fullName>
    </submittedName>
</protein>
<name>A0A0J5WYC3_BURCE</name>
<dbReference type="GO" id="GO:0006811">
    <property type="term" value="P:monoatomic ion transport"/>
    <property type="evidence" value="ECO:0007669"/>
    <property type="project" value="UniProtKB-KW"/>
</dbReference>
<dbReference type="AlphaFoldDB" id="A0A0J5WYC3"/>
<evidence type="ECO:0000256" key="1">
    <source>
        <dbReference type="ARBA" id="ARBA00004571"/>
    </source>
</evidence>
<keyword evidence="4" id="KW-1134">Transmembrane beta strand</keyword>
<keyword evidence="6 11" id="KW-0732">Signal</keyword>
<dbReference type="InterPro" id="IPR002299">
    <property type="entry name" value="Porin_Neis"/>
</dbReference>
<dbReference type="RefSeq" id="WP_048246490.1">
    <property type="nucleotide sequence ID" value="NZ_LDWR01000025.1"/>
</dbReference>
<keyword evidence="10" id="KW-0998">Cell outer membrane</keyword>
<dbReference type="InterPro" id="IPR033900">
    <property type="entry name" value="Gram_neg_porin_domain"/>
</dbReference>
<keyword evidence="5" id="KW-0812">Transmembrane</keyword>
<evidence type="ECO:0000256" key="4">
    <source>
        <dbReference type="ARBA" id="ARBA00022452"/>
    </source>
</evidence>
<proteinExistence type="predicted"/>
<keyword evidence="7" id="KW-0406">Ion transport</keyword>
<feature type="chain" id="PRO_5005266675" evidence="11">
    <location>
        <begin position="21"/>
        <end position="360"/>
    </location>
</feature>
<dbReference type="PATRIC" id="fig|292.27.peg.3014"/>
<evidence type="ECO:0000256" key="8">
    <source>
        <dbReference type="ARBA" id="ARBA00023114"/>
    </source>
</evidence>
<dbReference type="PROSITE" id="PS51257">
    <property type="entry name" value="PROKAR_LIPOPROTEIN"/>
    <property type="match status" value="1"/>
</dbReference>
<dbReference type="Pfam" id="PF13609">
    <property type="entry name" value="Porin_4"/>
    <property type="match status" value="1"/>
</dbReference>
<dbReference type="PANTHER" id="PTHR34501">
    <property type="entry name" value="PROTEIN YDDL-RELATED"/>
    <property type="match status" value="1"/>
</dbReference>
<sequence>MGKRMSALCGLGLVSASACAQNTITLYGVADVYTEFLTHQAAPGDKSSASLVRMASGGKSGSRWGLKGVEELGGGWQAAFRLESGINLNNGTGTGAGGFDRSAWVGLQHERWGALRLGHQYTTLFDVMEHYSPTGAYSTLYEPAGAIVGVNFRENNVAKYLAKIGALTLETHYSFGGTPGAFQSNAAYGAGFDYAGGAFSVAAAFDNVNTPQPGGFAHFRRYAAAAIASVDRVQLLAGVTHGQSGVAAPSVVTSYTFWWAGVRYAITPFLQAIGAFYYEDIRAQNPPNAQTPAPHPANPQQVTLQLNYFLSKAVTVYLAGGYARRAALDFDNYNYNFLHYTLAGDRASSAGAALGLRKLF</sequence>
<evidence type="ECO:0000256" key="9">
    <source>
        <dbReference type="ARBA" id="ARBA00023136"/>
    </source>
</evidence>
<gene>
    <name evidence="13" type="ORF">VL15_15330</name>
</gene>
<evidence type="ECO:0000256" key="10">
    <source>
        <dbReference type="ARBA" id="ARBA00023237"/>
    </source>
</evidence>
<keyword evidence="9" id="KW-0472">Membrane</keyword>
<evidence type="ECO:0000313" key="14">
    <source>
        <dbReference type="Proteomes" id="UP000036338"/>
    </source>
</evidence>
<feature type="domain" description="Porin" evidence="12">
    <location>
        <begin position="11"/>
        <end position="324"/>
    </location>
</feature>
<evidence type="ECO:0000256" key="7">
    <source>
        <dbReference type="ARBA" id="ARBA00023065"/>
    </source>
</evidence>
<reference evidence="13 14" key="1">
    <citation type="submission" date="2015-05" db="EMBL/GenBank/DDBJ databases">
        <title>Draft genome of Burkholderia cepacia LK29.</title>
        <authorList>
            <person name="Chan X.Y."/>
        </authorList>
    </citation>
    <scope>NUCLEOTIDE SEQUENCE [LARGE SCALE GENOMIC DNA]</scope>
    <source>
        <strain evidence="13 14">LK29</strain>
    </source>
</reference>
<dbReference type="GO" id="GO:0015288">
    <property type="term" value="F:porin activity"/>
    <property type="evidence" value="ECO:0007669"/>
    <property type="project" value="UniProtKB-KW"/>
</dbReference>
<evidence type="ECO:0000313" key="13">
    <source>
        <dbReference type="EMBL" id="KML56803.1"/>
    </source>
</evidence>
<keyword evidence="3" id="KW-0813">Transport</keyword>
<evidence type="ECO:0000256" key="3">
    <source>
        <dbReference type="ARBA" id="ARBA00022448"/>
    </source>
</evidence>
<dbReference type="Gene3D" id="2.40.160.10">
    <property type="entry name" value="Porin"/>
    <property type="match status" value="1"/>
</dbReference>
<evidence type="ECO:0000256" key="6">
    <source>
        <dbReference type="ARBA" id="ARBA00022729"/>
    </source>
</evidence>
<dbReference type="InterPro" id="IPR050298">
    <property type="entry name" value="Gram-neg_bact_OMP"/>
</dbReference>
<dbReference type="GO" id="GO:0046930">
    <property type="term" value="C:pore complex"/>
    <property type="evidence" value="ECO:0007669"/>
    <property type="project" value="UniProtKB-KW"/>
</dbReference>
<dbReference type="SUPFAM" id="SSF56935">
    <property type="entry name" value="Porins"/>
    <property type="match status" value="1"/>
</dbReference>
<evidence type="ECO:0000256" key="11">
    <source>
        <dbReference type="SAM" id="SignalP"/>
    </source>
</evidence>
<dbReference type="InterPro" id="IPR023614">
    <property type="entry name" value="Porin_dom_sf"/>
</dbReference>
<dbReference type="PANTHER" id="PTHR34501:SF9">
    <property type="entry name" value="MAJOR OUTER MEMBRANE PROTEIN P.IA"/>
    <property type="match status" value="1"/>
</dbReference>